<evidence type="ECO:0000313" key="3">
    <source>
        <dbReference type="EMBL" id="MBU5489389.1"/>
    </source>
</evidence>
<evidence type="ECO:0000259" key="2">
    <source>
        <dbReference type="Pfam" id="PF02920"/>
    </source>
</evidence>
<gene>
    <name evidence="3" type="ORF">KQI75_01885</name>
</gene>
<name>A0ABS6ENX5_9FIRM</name>
<feature type="compositionally biased region" description="Basic residues" evidence="1">
    <location>
        <begin position="1"/>
        <end position="14"/>
    </location>
</feature>
<comment type="caution">
    <text evidence="3">The sequence shown here is derived from an EMBL/GenBank/DDBJ whole genome shotgun (WGS) entry which is preliminary data.</text>
</comment>
<dbReference type="InterPro" id="IPR004191">
    <property type="entry name" value="Integrase_Tn916-type_DNA-bd_N"/>
</dbReference>
<evidence type="ECO:0000256" key="1">
    <source>
        <dbReference type="SAM" id="MobiDB-lite"/>
    </source>
</evidence>
<keyword evidence="4" id="KW-1185">Reference proteome</keyword>
<sequence length="100" mass="11199">MPKSSRRKDSKGRVLKTGESERKGSYVGYQYRFTDPITQKRVTIYAKTFITNIVNGGVSVKSAQYLAGYSNAQVTLDVYADSNVQQACDELSSLYRKSLD</sequence>
<dbReference type="RefSeq" id="WP_216468988.1">
    <property type="nucleotide sequence ID" value="NZ_JAHLQI010000001.1"/>
</dbReference>
<protein>
    <submittedName>
        <fullName evidence="3">Integrase DNA-binding domain-containing protein</fullName>
    </submittedName>
</protein>
<dbReference type="GO" id="GO:0003677">
    <property type="term" value="F:DNA binding"/>
    <property type="evidence" value="ECO:0007669"/>
    <property type="project" value="UniProtKB-KW"/>
</dbReference>
<dbReference type="Proteomes" id="UP000783588">
    <property type="component" value="Unassembled WGS sequence"/>
</dbReference>
<organism evidence="3 4">
    <name type="scientific">Butyricicoccus intestinisimiae</name>
    <dbReference type="NCBI Taxonomy" id="2841509"/>
    <lineage>
        <taxon>Bacteria</taxon>
        <taxon>Bacillati</taxon>
        <taxon>Bacillota</taxon>
        <taxon>Clostridia</taxon>
        <taxon>Eubacteriales</taxon>
        <taxon>Butyricicoccaceae</taxon>
        <taxon>Butyricicoccus</taxon>
    </lineage>
</organism>
<dbReference type="EMBL" id="JAHLQI010000001">
    <property type="protein sequence ID" value="MBU5489389.1"/>
    <property type="molecule type" value="Genomic_DNA"/>
</dbReference>
<accession>A0ABS6ENX5</accession>
<feature type="region of interest" description="Disordered" evidence="1">
    <location>
        <begin position="1"/>
        <end position="21"/>
    </location>
</feature>
<dbReference type="Pfam" id="PF02920">
    <property type="entry name" value="Integrase_DNA"/>
    <property type="match status" value="1"/>
</dbReference>
<feature type="domain" description="Integrase Tn916-type N-terminal DNA binding" evidence="2">
    <location>
        <begin position="4"/>
        <end position="50"/>
    </location>
</feature>
<reference evidence="3 4" key="1">
    <citation type="submission" date="2021-06" db="EMBL/GenBank/DDBJ databases">
        <authorList>
            <person name="Sun Q."/>
            <person name="Li D."/>
        </authorList>
    </citation>
    <scope>NUCLEOTIDE SEQUENCE [LARGE SCALE GENOMIC DNA]</scope>
    <source>
        <strain evidence="3 4">MSJd-7</strain>
    </source>
</reference>
<keyword evidence="3" id="KW-0238">DNA-binding</keyword>
<evidence type="ECO:0000313" key="4">
    <source>
        <dbReference type="Proteomes" id="UP000783588"/>
    </source>
</evidence>
<proteinExistence type="predicted"/>